<sequence length="403" mass="46551">MVNSLRLALLWLSICLNLPVALNSKLMKKINLIIGLLLWGSVTLVHAQQKSDKYTPEKLKASFENIQWQDSTVFYEQRMYRNPFIGLYEIQKVAENGQSYAPHFNGFPMGKYQVGENVKYSPLTDAERKDYLKANGFLLHKKYKADFWIQPYFAAIFGNFDKPVESNTSVALQTQLYILPGLTLQTGVLFPIVNDMDGRPKNIRLAPTFLNQFYNKGNHFLSASLGFFQNDQYGVNVQYRKADLSKPWSFGLEAGLTGFYYYPKGGIYYEDPDQLLLLADVSYRFKGPDLTLKLTGGQFLWADKGARIEFVRQFTNIELGVYATKTQNGSTLGFNFAVPIPPGKIAQGKHARLRTTDEFRWEYTYSRGYRIGERYRVGYQLDQKLRQFHQDYLNRQHRQLQAQ</sequence>
<dbReference type="EMBL" id="QNUL01000001">
    <property type="protein sequence ID" value="REA64494.1"/>
    <property type="molecule type" value="Genomic_DNA"/>
</dbReference>
<comment type="caution">
    <text evidence="1">The sequence shown here is derived from an EMBL/GenBank/DDBJ whole genome shotgun (WGS) entry which is preliminary data.</text>
</comment>
<gene>
    <name evidence="1" type="ORF">DSL64_02805</name>
</gene>
<reference evidence="1 2" key="1">
    <citation type="submission" date="2018-07" db="EMBL/GenBank/DDBJ databases">
        <title>Dyadobacter roseus sp. nov., isolated from rose rhizosphere soil.</title>
        <authorList>
            <person name="Chen L."/>
        </authorList>
    </citation>
    <scope>NUCLEOTIDE SEQUENCE [LARGE SCALE GENOMIC DNA]</scope>
    <source>
        <strain evidence="1 2">RS19</strain>
    </source>
</reference>
<dbReference type="Proteomes" id="UP000256373">
    <property type="component" value="Unassembled WGS sequence"/>
</dbReference>
<evidence type="ECO:0000313" key="2">
    <source>
        <dbReference type="Proteomes" id="UP000256373"/>
    </source>
</evidence>
<dbReference type="InterPro" id="IPR010344">
    <property type="entry name" value="YbjH"/>
</dbReference>
<dbReference type="AlphaFoldDB" id="A0A3D8YI49"/>
<organism evidence="1 2">
    <name type="scientific">Dyadobacter luteus</name>
    <dbReference type="NCBI Taxonomy" id="2259619"/>
    <lineage>
        <taxon>Bacteria</taxon>
        <taxon>Pseudomonadati</taxon>
        <taxon>Bacteroidota</taxon>
        <taxon>Cytophagia</taxon>
        <taxon>Cytophagales</taxon>
        <taxon>Spirosomataceae</taxon>
        <taxon>Dyadobacter</taxon>
    </lineage>
</organism>
<proteinExistence type="predicted"/>
<protein>
    <recommendedName>
        <fullName evidence="3">YjbH domain-containing protein</fullName>
    </recommendedName>
</protein>
<keyword evidence="2" id="KW-1185">Reference proteome</keyword>
<evidence type="ECO:0008006" key="3">
    <source>
        <dbReference type="Google" id="ProtNLM"/>
    </source>
</evidence>
<accession>A0A3D8YI49</accession>
<evidence type="ECO:0000313" key="1">
    <source>
        <dbReference type="EMBL" id="REA64494.1"/>
    </source>
</evidence>
<dbReference type="Pfam" id="PF06082">
    <property type="entry name" value="YjbH"/>
    <property type="match status" value="1"/>
</dbReference>
<name>A0A3D8YI49_9BACT</name>